<evidence type="ECO:0000313" key="1">
    <source>
        <dbReference type="EMBL" id="KAI4370387.1"/>
    </source>
</evidence>
<dbReference type="EMBL" id="CM042884">
    <property type="protein sequence ID" value="KAI4370387.1"/>
    <property type="molecule type" value="Genomic_DNA"/>
</dbReference>
<keyword evidence="2" id="KW-1185">Reference proteome</keyword>
<evidence type="ECO:0000313" key="2">
    <source>
        <dbReference type="Proteomes" id="UP001057402"/>
    </source>
</evidence>
<accession>A0ACB9R311</accession>
<gene>
    <name evidence="1" type="ORF">MLD38_018745</name>
</gene>
<sequence>MLFLLRRRFPLGKKLVPSLPPGPRGLPVVGNLPFLDWELHSYLTRLAKTHGPIMRLRLGRKTVIVVSSSSLAEEVLKDHDVIFANRDGSVASLAGTYDGKDVTFCPYGPEWRTLRKVCSPKMLSNTTLNSVYPLRQAMVRQSVRQIYDQAGEPVNIGDRVFTTAFNVVTNMIWGSTIRGPELGRLGAEFREIVSEMTLLSIKPNVSDFFPRLAPFDLHGIEKKMRSLHAKFDALFNWVICKRLELDKEGSGNGDDTSESSSDFLQYLLKLKEEGDADVQETPFTMKQLKALLLVCRIYDSPMNLQSPGVSLLNVLADSN</sequence>
<reference evidence="2" key="1">
    <citation type="journal article" date="2023" name="Front. Plant Sci.">
        <title>Chromosomal-level genome assembly of Melastoma candidum provides insights into trichome evolution.</title>
        <authorList>
            <person name="Zhong Y."/>
            <person name="Wu W."/>
            <person name="Sun C."/>
            <person name="Zou P."/>
            <person name="Liu Y."/>
            <person name="Dai S."/>
            <person name="Zhou R."/>
        </authorList>
    </citation>
    <scope>NUCLEOTIDE SEQUENCE [LARGE SCALE GENOMIC DNA]</scope>
</reference>
<dbReference type="Proteomes" id="UP001057402">
    <property type="component" value="Chromosome 5"/>
</dbReference>
<organism evidence="1 2">
    <name type="scientific">Melastoma candidum</name>
    <dbReference type="NCBI Taxonomy" id="119954"/>
    <lineage>
        <taxon>Eukaryota</taxon>
        <taxon>Viridiplantae</taxon>
        <taxon>Streptophyta</taxon>
        <taxon>Embryophyta</taxon>
        <taxon>Tracheophyta</taxon>
        <taxon>Spermatophyta</taxon>
        <taxon>Magnoliopsida</taxon>
        <taxon>eudicotyledons</taxon>
        <taxon>Gunneridae</taxon>
        <taxon>Pentapetalae</taxon>
        <taxon>rosids</taxon>
        <taxon>malvids</taxon>
        <taxon>Myrtales</taxon>
        <taxon>Melastomataceae</taxon>
        <taxon>Melastomatoideae</taxon>
        <taxon>Melastomateae</taxon>
        <taxon>Melastoma</taxon>
    </lineage>
</organism>
<name>A0ACB9R311_9MYRT</name>
<protein>
    <submittedName>
        <fullName evidence="1">Uncharacterized protein</fullName>
    </submittedName>
</protein>
<comment type="caution">
    <text evidence="1">The sequence shown here is derived from an EMBL/GenBank/DDBJ whole genome shotgun (WGS) entry which is preliminary data.</text>
</comment>
<proteinExistence type="predicted"/>